<dbReference type="Proteomes" id="UP000004506">
    <property type="component" value="Unassembled WGS sequence"/>
</dbReference>
<evidence type="ECO:0000313" key="1">
    <source>
        <dbReference type="EMBL" id="EDU57718.1"/>
    </source>
</evidence>
<proteinExistence type="predicted"/>
<dbReference type="Pfam" id="PF08786">
    <property type="entry name" value="DcrB"/>
    <property type="match status" value="1"/>
</dbReference>
<name>A0AA86YF08_PROST</name>
<dbReference type="SUPFAM" id="SSF55724">
    <property type="entry name" value="Mog1p/PsbP-like"/>
    <property type="match status" value="1"/>
</dbReference>
<dbReference type="InterPro" id="IPR016123">
    <property type="entry name" value="Mog1/PsbP_a/b/a-sand"/>
</dbReference>
<reference evidence="2" key="1">
    <citation type="submission" date="2008-04" db="EMBL/GenBank/DDBJ databases">
        <title>Draft genome sequence of Providencia stuartii (ATCC 25827).</title>
        <authorList>
            <person name="Sudarsanam P."/>
            <person name="Ley R."/>
            <person name="Guruge J."/>
            <person name="Turnbaugh P.J."/>
            <person name="Mahowald M."/>
            <person name="Liep D."/>
            <person name="Gordon J."/>
        </authorList>
    </citation>
    <scope>NUCLEOTIDE SEQUENCE [LARGE SCALE GENOMIC DNA]</scope>
    <source>
        <strain evidence="2">ATCC 25827</strain>
    </source>
</reference>
<dbReference type="EMBL" id="ABJD02000112">
    <property type="protein sequence ID" value="EDU57718.1"/>
    <property type="molecule type" value="Genomic_DNA"/>
</dbReference>
<comment type="caution">
    <text evidence="1">The sequence shown here is derived from an EMBL/GenBank/DDBJ whole genome shotgun (WGS) entry which is preliminary data.</text>
</comment>
<gene>
    <name evidence="1" type="ORF">PROSTU_04368</name>
</gene>
<organism evidence="1 2">
    <name type="scientific">Providencia stuartii ATCC 25827</name>
    <dbReference type="NCBI Taxonomy" id="471874"/>
    <lineage>
        <taxon>Bacteria</taxon>
        <taxon>Pseudomonadati</taxon>
        <taxon>Pseudomonadota</taxon>
        <taxon>Gammaproteobacteria</taxon>
        <taxon>Enterobacterales</taxon>
        <taxon>Morganellaceae</taxon>
        <taxon>Providencia</taxon>
    </lineage>
</organism>
<dbReference type="AlphaFoldDB" id="A0AA86YF08"/>
<evidence type="ECO:0008006" key="3">
    <source>
        <dbReference type="Google" id="ProtNLM"/>
    </source>
</evidence>
<dbReference type="Gene3D" id="3.40.1000.10">
    <property type="entry name" value="Mog1/PsbP, alpha/beta/alpha sandwich"/>
    <property type="match status" value="1"/>
</dbReference>
<sequence length="158" mass="18301">MLKKPSYFIQQEKGIIRMEQRCLFTEGSISLPEGYKEQTVNILISPTGNAVNISRDDKPADETFDDYVARQKQLLQRSLKDWQLLEEKPSVLGENGIHGHLISSRYRPNKKQQVYQIQAVYPFSDTQTLIFTMSSPNAFNDEQWAWMNTLLLSFQPRG</sequence>
<reference evidence="2" key="2">
    <citation type="submission" date="2008-04" db="EMBL/GenBank/DDBJ databases">
        <title>Draft genome sequence of Providencia stuartii(ATCC 25827).</title>
        <authorList>
            <person name="Sudarsanam P."/>
            <person name="Ley R."/>
            <person name="Guruge J."/>
            <person name="Turnbaugh P.J."/>
            <person name="Mahowald M."/>
            <person name="Liep D."/>
            <person name="Gordon J."/>
        </authorList>
    </citation>
    <scope>NUCLEOTIDE SEQUENCE [LARGE SCALE GENOMIC DNA]</scope>
    <source>
        <strain evidence="2">ATCC 25827</strain>
    </source>
</reference>
<reference evidence="1 2" key="3">
    <citation type="submission" date="2008-05" db="EMBL/GenBank/DDBJ databases">
        <authorList>
            <person name="Fulton L."/>
            <person name="Clifton S."/>
            <person name="Fulton B."/>
            <person name="Xu J."/>
            <person name="Minx P."/>
            <person name="Pepin K.H."/>
            <person name="Johnson M."/>
            <person name="Thiruvilangam P."/>
            <person name="Bhonagiri V."/>
            <person name="Nash W.E."/>
            <person name="Mardis E.R."/>
            <person name="Wilson R.K."/>
        </authorList>
    </citation>
    <scope>NUCLEOTIDE SEQUENCE [LARGE SCALE GENOMIC DNA]</scope>
    <source>
        <strain evidence="1 2">ATCC 25827</strain>
    </source>
</reference>
<protein>
    <recommendedName>
        <fullName evidence="3">DUF1795 domain-containing protein</fullName>
    </recommendedName>
</protein>
<accession>A0AA86YF08</accession>
<evidence type="ECO:0000313" key="2">
    <source>
        <dbReference type="Proteomes" id="UP000004506"/>
    </source>
</evidence>
<dbReference type="InterPro" id="IPR014894">
    <property type="entry name" value="DcrB/EagT6"/>
</dbReference>